<sequence>MWHGRCHQLAITCVVFVALVVSRYSQSCGARTVFARRIRYGNKAEDGSWPWHAIVFHLKPSTMTYACGGSILDQNTILTAAHCLMVEEKLISLERLLVQVGKNQLWQFDSRMQEHEVHALIVHPGFSSSRAGNDIALVKLSSYISYTDYVKPISLWNRTDAENAIVGTWGTVIGFGLDESDTVSGSLREARVPVVSLIECIDHFGRHLTSSMICAGNRDGIGPCNGDSGGGLFFNFGDVWYIRGVVSFTKARDDADICDPESYTVYTDVAKHRSWIQPQLRGDSGSQSPPLEKRHPNIGLLPESICGANPYPNNEESMKPLEFGYPWMGTMAVYENATNTHRYTIVTLINDRYALTVAHLIDYAVKHGRTLLNVTLGEYTVSNPTHCGMVNGERVCAGVQNLRIEEVIIHEGYEELGTNHVNDIALIRLLDRADLSRPNVKPICLPLTATLRNEQLNEFVVTQLNSDVTRTVVSLFDRQECLRQWADSTSQLLSDHICVSAKDDFVTDCNKIRSGSPLQAVQQVFGKQRYVLHGIVYFLNYICVKSNANIFISVASHTDWILDNIRR</sequence>
<protein>
    <recommendedName>
        <fullName evidence="11">Peptidase S1 domain-containing protein</fullName>
    </recommendedName>
</protein>
<evidence type="ECO:0000256" key="9">
    <source>
        <dbReference type="ARBA" id="ARBA00024195"/>
    </source>
</evidence>
<dbReference type="Pfam" id="PF00089">
    <property type="entry name" value="Trypsin"/>
    <property type="match status" value="2"/>
</dbReference>
<dbReference type="InterPro" id="IPR001254">
    <property type="entry name" value="Trypsin_dom"/>
</dbReference>
<keyword evidence="7" id="KW-0865">Zymogen</keyword>
<dbReference type="VEuPathDB" id="VectorBase:ADIR004204"/>
<evidence type="ECO:0000259" key="11">
    <source>
        <dbReference type="PROSITE" id="PS50240"/>
    </source>
</evidence>
<evidence type="ECO:0000256" key="4">
    <source>
        <dbReference type="ARBA" id="ARBA00022729"/>
    </source>
</evidence>
<dbReference type="InterPro" id="IPR009003">
    <property type="entry name" value="Peptidase_S1_PA"/>
</dbReference>
<dbReference type="CDD" id="cd00190">
    <property type="entry name" value="Tryp_SPc"/>
    <property type="match status" value="1"/>
</dbReference>
<dbReference type="InterPro" id="IPR051333">
    <property type="entry name" value="CLIP_Serine_Protease"/>
</dbReference>
<dbReference type="Gene3D" id="2.40.10.10">
    <property type="entry name" value="Trypsin-like serine proteases"/>
    <property type="match status" value="3"/>
</dbReference>
<keyword evidence="5" id="KW-0378">Hydrolase</keyword>
<dbReference type="FunFam" id="2.40.10.10:FF:000146">
    <property type="entry name" value="Serine protease 53"/>
    <property type="match status" value="1"/>
</dbReference>
<feature type="chain" id="PRO_5008129495" description="Peptidase S1 domain-containing protein" evidence="10">
    <location>
        <begin position="31"/>
        <end position="567"/>
    </location>
</feature>
<dbReference type="InterPro" id="IPR001314">
    <property type="entry name" value="Peptidase_S1A"/>
</dbReference>
<dbReference type="GO" id="GO:0005576">
    <property type="term" value="C:extracellular region"/>
    <property type="evidence" value="ECO:0007669"/>
    <property type="project" value="UniProtKB-SubCell"/>
</dbReference>
<dbReference type="EnsemblMetazoa" id="ADIR004204-RA">
    <property type="protein sequence ID" value="ADIR004204-PA"/>
    <property type="gene ID" value="ADIR004204"/>
</dbReference>
<keyword evidence="3" id="KW-0645">Protease</keyword>
<feature type="domain" description="Peptidase S1" evidence="11">
    <location>
        <begin position="38"/>
        <end position="281"/>
    </location>
</feature>
<dbReference type="PANTHER" id="PTHR24260">
    <property type="match status" value="1"/>
</dbReference>
<keyword evidence="13" id="KW-1185">Reference proteome</keyword>
<dbReference type="SMART" id="SM00020">
    <property type="entry name" value="Tryp_SPc"/>
    <property type="match status" value="2"/>
</dbReference>
<accession>A0A182N980</accession>
<name>A0A182N980_9DIPT</name>
<evidence type="ECO:0000256" key="1">
    <source>
        <dbReference type="ARBA" id="ARBA00004613"/>
    </source>
</evidence>
<dbReference type="InterPro" id="IPR043504">
    <property type="entry name" value="Peptidase_S1_PA_chymotrypsin"/>
</dbReference>
<dbReference type="SUPFAM" id="SSF50494">
    <property type="entry name" value="Trypsin-like serine proteases"/>
    <property type="match status" value="2"/>
</dbReference>
<dbReference type="PANTHER" id="PTHR24260:SF136">
    <property type="entry name" value="GH08193P-RELATED"/>
    <property type="match status" value="1"/>
</dbReference>
<dbReference type="PRINTS" id="PR00722">
    <property type="entry name" value="CHYMOTRYPSIN"/>
</dbReference>
<reference evidence="13" key="1">
    <citation type="submission" date="2013-03" db="EMBL/GenBank/DDBJ databases">
        <title>The Genome Sequence of Anopheles dirus WRAIR2.</title>
        <authorList>
            <consortium name="The Broad Institute Genomics Platform"/>
            <person name="Neafsey D.E."/>
            <person name="Walton C."/>
            <person name="Walker B."/>
            <person name="Young S.K."/>
            <person name="Zeng Q."/>
            <person name="Gargeya S."/>
            <person name="Fitzgerald M."/>
            <person name="Haas B."/>
            <person name="Abouelleil A."/>
            <person name="Allen A.W."/>
            <person name="Alvarado L."/>
            <person name="Arachchi H.M."/>
            <person name="Berlin A.M."/>
            <person name="Chapman S.B."/>
            <person name="Gainer-Dewar J."/>
            <person name="Goldberg J."/>
            <person name="Griggs A."/>
            <person name="Gujja S."/>
            <person name="Hansen M."/>
            <person name="Howarth C."/>
            <person name="Imamovic A."/>
            <person name="Ireland A."/>
            <person name="Larimer J."/>
            <person name="McCowan C."/>
            <person name="Murphy C."/>
            <person name="Pearson M."/>
            <person name="Poon T.W."/>
            <person name="Priest M."/>
            <person name="Roberts A."/>
            <person name="Saif S."/>
            <person name="Shea T."/>
            <person name="Sisk P."/>
            <person name="Sykes S."/>
            <person name="Wortman J."/>
            <person name="Nusbaum C."/>
            <person name="Birren B."/>
        </authorList>
    </citation>
    <scope>NUCLEOTIDE SEQUENCE [LARGE SCALE GENOMIC DNA]</scope>
    <source>
        <strain evidence="13">WRAIR2</strain>
    </source>
</reference>
<dbReference type="AlphaFoldDB" id="A0A182N980"/>
<dbReference type="PROSITE" id="PS00134">
    <property type="entry name" value="TRYPSIN_HIS"/>
    <property type="match status" value="1"/>
</dbReference>
<comment type="subcellular location">
    <subcellularLocation>
        <location evidence="1">Secreted</location>
    </subcellularLocation>
</comment>
<comment type="similarity">
    <text evidence="9">Belongs to the peptidase S1 family. CLIP subfamily.</text>
</comment>
<keyword evidence="8" id="KW-1015">Disulfide bond</keyword>
<dbReference type="GO" id="GO:0006508">
    <property type="term" value="P:proteolysis"/>
    <property type="evidence" value="ECO:0007669"/>
    <property type="project" value="UniProtKB-KW"/>
</dbReference>
<evidence type="ECO:0000256" key="6">
    <source>
        <dbReference type="ARBA" id="ARBA00022825"/>
    </source>
</evidence>
<feature type="domain" description="Peptidase S1" evidence="11">
    <location>
        <begin position="305"/>
        <end position="566"/>
    </location>
</feature>
<evidence type="ECO:0000256" key="3">
    <source>
        <dbReference type="ARBA" id="ARBA00022670"/>
    </source>
</evidence>
<organism evidence="12 13">
    <name type="scientific">Anopheles dirus</name>
    <dbReference type="NCBI Taxonomy" id="7168"/>
    <lineage>
        <taxon>Eukaryota</taxon>
        <taxon>Metazoa</taxon>
        <taxon>Ecdysozoa</taxon>
        <taxon>Arthropoda</taxon>
        <taxon>Hexapoda</taxon>
        <taxon>Insecta</taxon>
        <taxon>Pterygota</taxon>
        <taxon>Neoptera</taxon>
        <taxon>Endopterygota</taxon>
        <taxon>Diptera</taxon>
        <taxon>Nematocera</taxon>
        <taxon>Culicoidea</taxon>
        <taxon>Culicidae</taxon>
        <taxon>Anophelinae</taxon>
        <taxon>Anopheles</taxon>
    </lineage>
</organism>
<evidence type="ECO:0000256" key="8">
    <source>
        <dbReference type="ARBA" id="ARBA00023157"/>
    </source>
</evidence>
<evidence type="ECO:0000256" key="5">
    <source>
        <dbReference type="ARBA" id="ARBA00022801"/>
    </source>
</evidence>
<dbReference type="Proteomes" id="UP000075884">
    <property type="component" value="Unassembled WGS sequence"/>
</dbReference>
<keyword evidence="4 10" id="KW-0732">Signal</keyword>
<evidence type="ECO:0000256" key="2">
    <source>
        <dbReference type="ARBA" id="ARBA00022525"/>
    </source>
</evidence>
<proteinExistence type="inferred from homology"/>
<evidence type="ECO:0000256" key="10">
    <source>
        <dbReference type="SAM" id="SignalP"/>
    </source>
</evidence>
<evidence type="ECO:0000256" key="7">
    <source>
        <dbReference type="ARBA" id="ARBA00023145"/>
    </source>
</evidence>
<dbReference type="InterPro" id="IPR018114">
    <property type="entry name" value="TRYPSIN_HIS"/>
</dbReference>
<dbReference type="GO" id="GO:0004252">
    <property type="term" value="F:serine-type endopeptidase activity"/>
    <property type="evidence" value="ECO:0007669"/>
    <property type="project" value="InterPro"/>
</dbReference>
<dbReference type="PROSITE" id="PS50240">
    <property type="entry name" value="TRYPSIN_DOM"/>
    <property type="match status" value="2"/>
</dbReference>
<keyword evidence="2" id="KW-0964">Secreted</keyword>
<evidence type="ECO:0000313" key="13">
    <source>
        <dbReference type="Proteomes" id="UP000075884"/>
    </source>
</evidence>
<dbReference type="STRING" id="7168.A0A182N980"/>
<feature type="signal peptide" evidence="10">
    <location>
        <begin position="1"/>
        <end position="30"/>
    </location>
</feature>
<evidence type="ECO:0000313" key="12">
    <source>
        <dbReference type="EnsemblMetazoa" id="ADIR004204-PA"/>
    </source>
</evidence>
<keyword evidence="6" id="KW-0720">Serine protease</keyword>
<reference evidence="12" key="2">
    <citation type="submission" date="2020-05" db="UniProtKB">
        <authorList>
            <consortium name="EnsemblMetazoa"/>
        </authorList>
    </citation>
    <scope>IDENTIFICATION</scope>
    <source>
        <strain evidence="12">WRAIR2</strain>
    </source>
</reference>